<keyword evidence="2" id="KW-0808">Transferase</keyword>
<dbReference type="Pfam" id="PF08241">
    <property type="entry name" value="Methyltransf_11"/>
    <property type="match status" value="1"/>
</dbReference>
<name>A0ABT8DVL4_9BURK</name>
<comment type="caution">
    <text evidence="2">The sequence shown here is derived from an EMBL/GenBank/DDBJ whole genome shotgun (WGS) entry which is preliminary data.</text>
</comment>
<dbReference type="EMBL" id="JAUHHC010000002">
    <property type="protein sequence ID" value="MDN3920339.1"/>
    <property type="molecule type" value="Genomic_DNA"/>
</dbReference>
<dbReference type="GO" id="GO:0008168">
    <property type="term" value="F:methyltransferase activity"/>
    <property type="evidence" value="ECO:0007669"/>
    <property type="project" value="UniProtKB-KW"/>
</dbReference>
<dbReference type="CDD" id="cd02440">
    <property type="entry name" value="AdoMet_MTases"/>
    <property type="match status" value="1"/>
</dbReference>
<protein>
    <submittedName>
        <fullName evidence="2">Methyltransferase domain-containing protein</fullName>
    </submittedName>
</protein>
<evidence type="ECO:0000313" key="3">
    <source>
        <dbReference type="Proteomes" id="UP001228044"/>
    </source>
</evidence>
<gene>
    <name evidence="2" type="ORF">QWJ38_08630</name>
</gene>
<keyword evidence="2" id="KW-0489">Methyltransferase</keyword>
<dbReference type="InterPro" id="IPR029063">
    <property type="entry name" value="SAM-dependent_MTases_sf"/>
</dbReference>
<keyword evidence="3" id="KW-1185">Reference proteome</keyword>
<sequence length="216" mass="23809">MRSFHSFGDLRSLQPVDAGFGGGRGKPIDRHYIESFLARHADEIRGHVLEVGGDDYTRRFGGTRVANSSVLQAAVSYRHADFIADLANGEGLPDANFDCFICTQTLQYVFDLQSAITTIRRILAPGGVLLLTVPGISQISPFDRDRWGEFWRFTPQSVQRLLEAGFDHDRVEVAAAGNVLAATAFLHGLACEDLTPSELDTFDDRYPVLVTAHVAR</sequence>
<dbReference type="GO" id="GO:0032259">
    <property type="term" value="P:methylation"/>
    <property type="evidence" value="ECO:0007669"/>
    <property type="project" value="UniProtKB-KW"/>
</dbReference>
<dbReference type="Gene3D" id="3.40.50.150">
    <property type="entry name" value="Vaccinia Virus protein VP39"/>
    <property type="match status" value="1"/>
</dbReference>
<feature type="domain" description="Methyltransferase type 11" evidence="1">
    <location>
        <begin position="75"/>
        <end position="130"/>
    </location>
</feature>
<dbReference type="InterPro" id="IPR013216">
    <property type="entry name" value="Methyltransf_11"/>
</dbReference>
<evidence type="ECO:0000313" key="2">
    <source>
        <dbReference type="EMBL" id="MDN3920339.1"/>
    </source>
</evidence>
<organism evidence="2 3">
    <name type="scientific">Roseateles violae</name>
    <dbReference type="NCBI Taxonomy" id="3058042"/>
    <lineage>
        <taxon>Bacteria</taxon>
        <taxon>Pseudomonadati</taxon>
        <taxon>Pseudomonadota</taxon>
        <taxon>Betaproteobacteria</taxon>
        <taxon>Burkholderiales</taxon>
        <taxon>Sphaerotilaceae</taxon>
        <taxon>Roseateles</taxon>
    </lineage>
</organism>
<reference evidence="2 3" key="1">
    <citation type="submission" date="2023-06" db="EMBL/GenBank/DDBJ databases">
        <title>Pelomonas sp. PFR6 16S ribosomal RNA gene Genome sequencing and assembly.</title>
        <authorList>
            <person name="Woo H."/>
        </authorList>
    </citation>
    <scope>NUCLEOTIDE SEQUENCE [LARGE SCALE GENOMIC DNA]</scope>
    <source>
        <strain evidence="2 3">PFR6</strain>
    </source>
</reference>
<dbReference type="RefSeq" id="WP_290358643.1">
    <property type="nucleotide sequence ID" value="NZ_JAUHHC010000002.1"/>
</dbReference>
<evidence type="ECO:0000259" key="1">
    <source>
        <dbReference type="Pfam" id="PF08241"/>
    </source>
</evidence>
<proteinExistence type="predicted"/>
<dbReference type="SUPFAM" id="SSF53335">
    <property type="entry name" value="S-adenosyl-L-methionine-dependent methyltransferases"/>
    <property type="match status" value="1"/>
</dbReference>
<dbReference type="Proteomes" id="UP001228044">
    <property type="component" value="Unassembled WGS sequence"/>
</dbReference>
<accession>A0ABT8DVL4</accession>